<accession>A0A8X6YKT7</accession>
<comment type="caution">
    <text evidence="1">The sequence shown here is derived from an EMBL/GenBank/DDBJ whole genome shotgun (WGS) entry which is preliminary data.</text>
</comment>
<dbReference type="Proteomes" id="UP000886998">
    <property type="component" value="Unassembled WGS sequence"/>
</dbReference>
<sequence>MSSPLCCYCQVMAREYWHKRTHSCRRLVLESTRQVFATSLRIKKTRGGDVFINRSCSNERVNDCCKSVEYCGQSLINLFRRDHSFGTKAFFLKIKKNFLRVLFRRGFWRMLDD</sequence>
<name>A0A8X6YKT7_9ARAC</name>
<dbReference type="EMBL" id="BMAV01020948">
    <property type="protein sequence ID" value="GFY74771.1"/>
    <property type="molecule type" value="Genomic_DNA"/>
</dbReference>
<protein>
    <submittedName>
        <fullName evidence="1">Uncharacterized protein</fullName>
    </submittedName>
</protein>
<organism evidence="1 2">
    <name type="scientific">Trichonephila inaurata madagascariensis</name>
    <dbReference type="NCBI Taxonomy" id="2747483"/>
    <lineage>
        <taxon>Eukaryota</taxon>
        <taxon>Metazoa</taxon>
        <taxon>Ecdysozoa</taxon>
        <taxon>Arthropoda</taxon>
        <taxon>Chelicerata</taxon>
        <taxon>Arachnida</taxon>
        <taxon>Araneae</taxon>
        <taxon>Araneomorphae</taxon>
        <taxon>Entelegynae</taxon>
        <taxon>Araneoidea</taxon>
        <taxon>Nephilidae</taxon>
        <taxon>Trichonephila</taxon>
        <taxon>Trichonephila inaurata</taxon>
    </lineage>
</organism>
<dbReference type="AlphaFoldDB" id="A0A8X6YKT7"/>
<evidence type="ECO:0000313" key="1">
    <source>
        <dbReference type="EMBL" id="GFY74771.1"/>
    </source>
</evidence>
<gene>
    <name evidence="1" type="ORF">TNIN_439051</name>
</gene>
<proteinExistence type="predicted"/>
<evidence type="ECO:0000313" key="2">
    <source>
        <dbReference type="Proteomes" id="UP000886998"/>
    </source>
</evidence>
<reference evidence="1" key="1">
    <citation type="submission" date="2020-08" db="EMBL/GenBank/DDBJ databases">
        <title>Multicomponent nature underlies the extraordinary mechanical properties of spider dragline silk.</title>
        <authorList>
            <person name="Kono N."/>
            <person name="Nakamura H."/>
            <person name="Mori M."/>
            <person name="Yoshida Y."/>
            <person name="Ohtoshi R."/>
            <person name="Malay A.D."/>
            <person name="Moran D.A.P."/>
            <person name="Tomita M."/>
            <person name="Numata K."/>
            <person name="Arakawa K."/>
        </authorList>
    </citation>
    <scope>NUCLEOTIDE SEQUENCE</scope>
</reference>
<keyword evidence="2" id="KW-1185">Reference proteome</keyword>